<proteinExistence type="predicted"/>
<comment type="caution">
    <text evidence="2">The sequence shown here is derived from an EMBL/GenBank/DDBJ whole genome shotgun (WGS) entry which is preliminary data.</text>
</comment>
<reference evidence="3" key="1">
    <citation type="submission" date="2023-07" db="EMBL/GenBank/DDBJ databases">
        <title>Description of three actinobacteria isolated from air of manufacturing shop in a pharmaceutical factory.</title>
        <authorList>
            <person name="Zhang D.-F."/>
        </authorList>
    </citation>
    <scope>NUCLEOTIDE SEQUENCE [LARGE SCALE GENOMIC DNA]</scope>
    <source>
        <strain evidence="3">CCTCC AB 207010</strain>
    </source>
</reference>
<dbReference type="EMBL" id="JAVKGT010000005">
    <property type="protein sequence ID" value="MDR5711141.1"/>
    <property type="molecule type" value="Genomic_DNA"/>
</dbReference>
<keyword evidence="3" id="KW-1185">Reference proteome</keyword>
<evidence type="ECO:0000313" key="2">
    <source>
        <dbReference type="EMBL" id="MDR5711141.1"/>
    </source>
</evidence>
<protein>
    <submittedName>
        <fullName evidence="2">Uncharacterized protein</fullName>
    </submittedName>
</protein>
<name>A0ABU1FR59_9MICC</name>
<organism evidence="2 3">
    <name type="scientific">Nesterenkonia flava</name>
    <dbReference type="NCBI Taxonomy" id="469799"/>
    <lineage>
        <taxon>Bacteria</taxon>
        <taxon>Bacillati</taxon>
        <taxon>Actinomycetota</taxon>
        <taxon>Actinomycetes</taxon>
        <taxon>Micrococcales</taxon>
        <taxon>Micrococcaceae</taxon>
        <taxon>Nesterenkonia</taxon>
    </lineage>
</organism>
<dbReference type="RefSeq" id="WP_310536524.1">
    <property type="nucleotide sequence ID" value="NZ_BAAAOC010000024.1"/>
</dbReference>
<evidence type="ECO:0000256" key="1">
    <source>
        <dbReference type="SAM" id="Phobius"/>
    </source>
</evidence>
<keyword evidence="1" id="KW-1133">Transmembrane helix</keyword>
<keyword evidence="1" id="KW-0472">Membrane</keyword>
<gene>
    <name evidence="2" type="ORF">RH857_03170</name>
</gene>
<keyword evidence="1" id="KW-0812">Transmembrane</keyword>
<evidence type="ECO:0000313" key="3">
    <source>
        <dbReference type="Proteomes" id="UP001260872"/>
    </source>
</evidence>
<sequence length="46" mass="4929">MPTPLLYTLNYFVLPVVVALVIVLLAARILSRPKGPDGQDGIPPLS</sequence>
<dbReference type="Proteomes" id="UP001260872">
    <property type="component" value="Unassembled WGS sequence"/>
</dbReference>
<accession>A0ABU1FR59</accession>
<feature type="transmembrane region" description="Helical" evidence="1">
    <location>
        <begin position="12"/>
        <end position="30"/>
    </location>
</feature>